<accession>A0A397U1Z9</accession>
<protein>
    <submittedName>
        <fullName evidence="2">Uncharacterized protein</fullName>
    </submittedName>
</protein>
<feature type="compositionally biased region" description="Acidic residues" evidence="1">
    <location>
        <begin position="25"/>
        <end position="37"/>
    </location>
</feature>
<dbReference type="OrthoDB" id="2490975at2759"/>
<comment type="caution">
    <text evidence="2">The sequence shown here is derived from an EMBL/GenBank/DDBJ whole genome shotgun (WGS) entry which is preliminary data.</text>
</comment>
<dbReference type="Proteomes" id="UP000266673">
    <property type="component" value="Unassembled WGS sequence"/>
</dbReference>
<reference evidence="2 3" key="1">
    <citation type="submission" date="2018-06" db="EMBL/GenBank/DDBJ databases">
        <title>Comparative genomics reveals the genomic features of Rhizophagus irregularis, R. cerebriforme, R. diaphanum and Gigaspora rosea, and their symbiotic lifestyle signature.</title>
        <authorList>
            <person name="Morin E."/>
            <person name="San Clemente H."/>
            <person name="Chen E.C.H."/>
            <person name="De La Providencia I."/>
            <person name="Hainaut M."/>
            <person name="Kuo A."/>
            <person name="Kohler A."/>
            <person name="Murat C."/>
            <person name="Tang N."/>
            <person name="Roy S."/>
            <person name="Loubradou J."/>
            <person name="Henrissat B."/>
            <person name="Grigoriev I.V."/>
            <person name="Corradi N."/>
            <person name="Roux C."/>
            <person name="Martin F.M."/>
        </authorList>
    </citation>
    <scope>NUCLEOTIDE SEQUENCE [LARGE SCALE GENOMIC DNA]</scope>
    <source>
        <strain evidence="2 3">DAOM 194757</strain>
    </source>
</reference>
<name>A0A397U1Z9_9GLOM</name>
<feature type="region of interest" description="Disordered" evidence="1">
    <location>
        <begin position="25"/>
        <end position="54"/>
    </location>
</feature>
<sequence>MQTSLNARCRLVPTSCIYGGLTIEESESELESGEESESELKSGEESETMATEPVVSLVNVQNPSKVVDKERLPKRRIISSIEKEQKPKQGKSSVYRSYKCGKCSQPGHNLAFHKKK</sequence>
<keyword evidence="3" id="KW-1185">Reference proteome</keyword>
<dbReference type="AlphaFoldDB" id="A0A397U1Z9"/>
<dbReference type="STRING" id="44941.A0A397U1Z9"/>
<evidence type="ECO:0000313" key="2">
    <source>
        <dbReference type="EMBL" id="RIB01433.1"/>
    </source>
</evidence>
<dbReference type="EMBL" id="QKWP01003127">
    <property type="protein sequence ID" value="RIB01433.1"/>
    <property type="molecule type" value="Genomic_DNA"/>
</dbReference>
<organism evidence="2 3">
    <name type="scientific">Gigaspora rosea</name>
    <dbReference type="NCBI Taxonomy" id="44941"/>
    <lineage>
        <taxon>Eukaryota</taxon>
        <taxon>Fungi</taxon>
        <taxon>Fungi incertae sedis</taxon>
        <taxon>Mucoromycota</taxon>
        <taxon>Glomeromycotina</taxon>
        <taxon>Glomeromycetes</taxon>
        <taxon>Diversisporales</taxon>
        <taxon>Gigasporaceae</taxon>
        <taxon>Gigaspora</taxon>
    </lineage>
</organism>
<evidence type="ECO:0000313" key="3">
    <source>
        <dbReference type="Proteomes" id="UP000266673"/>
    </source>
</evidence>
<proteinExistence type="predicted"/>
<gene>
    <name evidence="2" type="ORF">C2G38_2230861</name>
</gene>
<evidence type="ECO:0000256" key="1">
    <source>
        <dbReference type="SAM" id="MobiDB-lite"/>
    </source>
</evidence>